<dbReference type="RefSeq" id="WP_038281051.1">
    <property type="nucleotide sequence ID" value="NZ_JPME01000013.1"/>
</dbReference>
<proteinExistence type="predicted"/>
<name>A0A084JMC1_9FIRM</name>
<sequence length="117" mass="13566">MTSEMKEDLLNKILSVDLLMGSLSTLELEIRRCAYNRKRFQHGGICDSYKRWNQELQENMKYRTYVTNVLVNDYGLDGAVIKDTISGVDKRVVPMKNVVEIVELIKNIDYSCRGKEN</sequence>
<dbReference type="STRING" id="29354.IO98_11485"/>
<comment type="caution">
    <text evidence="1">The sequence shown here is derived from an EMBL/GenBank/DDBJ whole genome shotgun (WGS) entry which is preliminary data.</text>
</comment>
<organism evidence="1 2">
    <name type="scientific">Lacrimispora celerecrescens</name>
    <dbReference type="NCBI Taxonomy" id="29354"/>
    <lineage>
        <taxon>Bacteria</taxon>
        <taxon>Bacillati</taxon>
        <taxon>Bacillota</taxon>
        <taxon>Clostridia</taxon>
        <taxon>Lachnospirales</taxon>
        <taxon>Lachnospiraceae</taxon>
        <taxon>Lacrimispora</taxon>
    </lineage>
</organism>
<dbReference type="EMBL" id="JPME01000013">
    <property type="protein sequence ID" value="KEZ90105.1"/>
    <property type="molecule type" value="Genomic_DNA"/>
</dbReference>
<evidence type="ECO:0000313" key="1">
    <source>
        <dbReference type="EMBL" id="KEZ90105.1"/>
    </source>
</evidence>
<evidence type="ECO:0000313" key="2">
    <source>
        <dbReference type="Proteomes" id="UP000028525"/>
    </source>
</evidence>
<accession>A0A084JMC1</accession>
<gene>
    <name evidence="1" type="ORF">IO98_11485</name>
</gene>
<keyword evidence="2" id="KW-1185">Reference proteome</keyword>
<reference evidence="1 2" key="1">
    <citation type="submission" date="2014-07" db="EMBL/GenBank/DDBJ databases">
        <title>Draft genome of Clostridium celerecrescens 152B isolated from sediments associated with methane hydrate from Krishna Godavari basin.</title>
        <authorList>
            <person name="Honkalas V.S."/>
            <person name="Dabir A.P."/>
            <person name="Arora P."/>
            <person name="Dhakephalkar P.K."/>
        </authorList>
    </citation>
    <scope>NUCLEOTIDE SEQUENCE [LARGE SCALE GENOMIC DNA]</scope>
    <source>
        <strain evidence="1 2">152B</strain>
    </source>
</reference>
<dbReference type="AlphaFoldDB" id="A0A084JMC1"/>
<dbReference type="Proteomes" id="UP000028525">
    <property type="component" value="Unassembled WGS sequence"/>
</dbReference>
<protein>
    <submittedName>
        <fullName evidence="1">Uncharacterized protein</fullName>
    </submittedName>
</protein>